<dbReference type="EMBL" id="QFLI01000014">
    <property type="protein sequence ID" value="PXX95667.1"/>
    <property type="molecule type" value="Genomic_DNA"/>
</dbReference>
<name>A0A2V3ZRL3_9BACT</name>
<organism evidence="1 2">
    <name type="scientific">Marinifilum breve</name>
    <dbReference type="NCBI Taxonomy" id="2184082"/>
    <lineage>
        <taxon>Bacteria</taxon>
        <taxon>Pseudomonadati</taxon>
        <taxon>Bacteroidota</taxon>
        <taxon>Bacteroidia</taxon>
        <taxon>Marinilabiliales</taxon>
        <taxon>Marinifilaceae</taxon>
    </lineage>
</organism>
<comment type="caution">
    <text evidence="1">The sequence shown here is derived from an EMBL/GenBank/DDBJ whole genome shotgun (WGS) entry which is preliminary data.</text>
</comment>
<dbReference type="OrthoDB" id="840060at2"/>
<dbReference type="RefSeq" id="WP_110363544.1">
    <property type="nucleotide sequence ID" value="NZ_QFLI01000014.1"/>
</dbReference>
<gene>
    <name evidence="1" type="ORF">DF185_21455</name>
</gene>
<accession>A0A2V3ZRL3</accession>
<reference evidence="1 2" key="1">
    <citation type="submission" date="2018-05" db="EMBL/GenBank/DDBJ databases">
        <title>Marinifilum breve JC075T sp. nov., a marine bacterium isolated from Yongle Blue Hole in the South China Sea.</title>
        <authorList>
            <person name="Fu T."/>
        </authorList>
    </citation>
    <scope>NUCLEOTIDE SEQUENCE [LARGE SCALE GENOMIC DNA]</scope>
    <source>
        <strain evidence="1 2">JC075</strain>
    </source>
</reference>
<dbReference type="AlphaFoldDB" id="A0A2V3ZRL3"/>
<protein>
    <submittedName>
        <fullName evidence="1">Uncharacterized protein</fullName>
    </submittedName>
</protein>
<sequence length="65" mass="7842">MLEHQKFVLQAVADQENLFRKELIKSMNWLDENDQEKLLNWLKERFNNRKDIIDEIVNTSLVPLS</sequence>
<proteinExistence type="predicted"/>
<keyword evidence="2" id="KW-1185">Reference proteome</keyword>
<evidence type="ECO:0000313" key="2">
    <source>
        <dbReference type="Proteomes" id="UP000248079"/>
    </source>
</evidence>
<evidence type="ECO:0000313" key="1">
    <source>
        <dbReference type="EMBL" id="PXX95667.1"/>
    </source>
</evidence>
<dbReference type="Proteomes" id="UP000248079">
    <property type="component" value="Unassembled WGS sequence"/>
</dbReference>